<comment type="caution">
    <text evidence="2">The sequence shown here is derived from an EMBL/GenBank/DDBJ whole genome shotgun (WGS) entry which is preliminary data.</text>
</comment>
<organism evidence="2 3">
    <name type="scientific">Plebeiibacterium sediminum</name>
    <dbReference type="NCBI Taxonomy" id="2992112"/>
    <lineage>
        <taxon>Bacteria</taxon>
        <taxon>Pseudomonadati</taxon>
        <taxon>Bacteroidota</taxon>
        <taxon>Bacteroidia</taxon>
        <taxon>Marinilabiliales</taxon>
        <taxon>Marinilabiliaceae</taxon>
        <taxon>Plebeiibacterium</taxon>
    </lineage>
</organism>
<feature type="non-terminal residue" evidence="2">
    <location>
        <position position="104"/>
    </location>
</feature>
<dbReference type="Pfam" id="PF01610">
    <property type="entry name" value="DDE_Tnp_ISL3"/>
    <property type="match status" value="1"/>
</dbReference>
<dbReference type="AlphaFoldDB" id="A0AAE3MAP4"/>
<accession>A0AAE3MAP4</accession>
<keyword evidence="3" id="KW-1185">Reference proteome</keyword>
<dbReference type="Proteomes" id="UP001209229">
    <property type="component" value="Unassembled WGS sequence"/>
</dbReference>
<dbReference type="EMBL" id="JAPDPJ010000414">
    <property type="protein sequence ID" value="MCW3789924.1"/>
    <property type="molecule type" value="Genomic_DNA"/>
</dbReference>
<feature type="domain" description="Transposase IS204/IS1001/IS1096/IS1165 DDE" evidence="1">
    <location>
        <begin position="16"/>
        <end position="103"/>
    </location>
</feature>
<dbReference type="RefSeq" id="WP_301193442.1">
    <property type="nucleotide sequence ID" value="NZ_JAPDPJ010000414.1"/>
</dbReference>
<reference evidence="2" key="1">
    <citation type="submission" date="2022-10" db="EMBL/GenBank/DDBJ databases">
        <authorList>
            <person name="Yu W.X."/>
        </authorList>
    </citation>
    <scope>NUCLEOTIDE SEQUENCE</scope>
    <source>
        <strain evidence="2">AAT</strain>
    </source>
</reference>
<evidence type="ECO:0000313" key="3">
    <source>
        <dbReference type="Proteomes" id="UP001209229"/>
    </source>
</evidence>
<evidence type="ECO:0000259" key="1">
    <source>
        <dbReference type="Pfam" id="PF01610"/>
    </source>
</evidence>
<gene>
    <name evidence="2" type="ORF">OM075_26040</name>
</gene>
<protein>
    <submittedName>
        <fullName evidence="2">Transposase</fullName>
    </submittedName>
</protein>
<sequence>HAEDYLVFPKNIGYALSIDETAMSNGELYTIFTNKAKKGKKGSIVGIFKGTQADDIIKIVKEKFTQEQRRMVKEVTLDMANSMNLIATKCFPKHTTVIDRFHVQ</sequence>
<name>A0AAE3MAP4_9BACT</name>
<evidence type="ECO:0000313" key="2">
    <source>
        <dbReference type="EMBL" id="MCW3789924.1"/>
    </source>
</evidence>
<proteinExistence type="predicted"/>
<feature type="non-terminal residue" evidence="2">
    <location>
        <position position="1"/>
    </location>
</feature>
<dbReference type="InterPro" id="IPR002560">
    <property type="entry name" value="Transposase_DDE"/>
</dbReference>